<name>A0A4S2D6B1_STEMA</name>
<evidence type="ECO:0000259" key="1">
    <source>
        <dbReference type="Pfam" id="PF09537"/>
    </source>
</evidence>
<dbReference type="Pfam" id="PF09537">
    <property type="entry name" value="DUF2383"/>
    <property type="match status" value="1"/>
</dbReference>
<reference evidence="2 3" key="1">
    <citation type="submission" date="2019-04" db="EMBL/GenBank/DDBJ databases">
        <title>Microbes associate with the intestines of laboratory mice.</title>
        <authorList>
            <person name="Navarre W."/>
            <person name="Wong E."/>
            <person name="Huang K."/>
            <person name="Tropini C."/>
            <person name="Ng K."/>
            <person name="Yu B."/>
        </authorList>
    </citation>
    <scope>NUCLEOTIDE SEQUENCE [LARGE SCALE GENOMIC DNA]</scope>
    <source>
        <strain evidence="2 3">NM62_B4-13</strain>
    </source>
</reference>
<dbReference type="InterPro" id="IPR019052">
    <property type="entry name" value="DUF2383"/>
</dbReference>
<evidence type="ECO:0000313" key="3">
    <source>
        <dbReference type="Proteomes" id="UP000306631"/>
    </source>
</evidence>
<dbReference type="EMBL" id="SRYW01000001">
    <property type="protein sequence ID" value="TGY37187.1"/>
    <property type="molecule type" value="Genomic_DNA"/>
</dbReference>
<protein>
    <submittedName>
        <fullName evidence="2">PA2169 family four-helix-bundle protein</fullName>
    </submittedName>
</protein>
<dbReference type="InterPro" id="IPR012347">
    <property type="entry name" value="Ferritin-like"/>
</dbReference>
<dbReference type="Gene3D" id="1.20.1260.10">
    <property type="match status" value="1"/>
</dbReference>
<dbReference type="OrthoDB" id="6052342at2"/>
<sequence>MLANNSALTPPFRNRAHDQAVPLKSGSTIPRSGAMKTINTGPRVRVLNQIIGVARDGHDLYARGVADMQDSDPDLSALLMRMAESSARVVDRVSGLVRREGGRPVRHGTIIGHVRGYFGWLGTVLGDAGIQYLSEGQASEARLIRVMEAAVRHGDLGEETYGTLDAMLRDTRLCHDDMRGRLDTMRARDP</sequence>
<dbReference type="NCBIfam" id="TIGR02284">
    <property type="entry name" value="PA2169 family four-helix-bundle protein"/>
    <property type="match status" value="1"/>
</dbReference>
<evidence type="ECO:0000313" key="2">
    <source>
        <dbReference type="EMBL" id="TGY37187.1"/>
    </source>
</evidence>
<accession>A0A4S2D6B1</accession>
<gene>
    <name evidence="2" type="ORF">E5352_01100</name>
</gene>
<dbReference type="AlphaFoldDB" id="A0A4S2D6B1"/>
<feature type="domain" description="DUF2383" evidence="1">
    <location>
        <begin position="45"/>
        <end position="151"/>
    </location>
</feature>
<dbReference type="InterPro" id="IPR011971">
    <property type="entry name" value="CHP02284"/>
</dbReference>
<organism evidence="2 3">
    <name type="scientific">Stenotrophomonas maltophilia</name>
    <name type="common">Pseudomonas maltophilia</name>
    <name type="synonym">Xanthomonas maltophilia</name>
    <dbReference type="NCBI Taxonomy" id="40324"/>
    <lineage>
        <taxon>Bacteria</taxon>
        <taxon>Pseudomonadati</taxon>
        <taxon>Pseudomonadota</taxon>
        <taxon>Gammaproteobacteria</taxon>
        <taxon>Lysobacterales</taxon>
        <taxon>Lysobacteraceae</taxon>
        <taxon>Stenotrophomonas</taxon>
        <taxon>Stenotrophomonas maltophilia group</taxon>
    </lineage>
</organism>
<proteinExistence type="predicted"/>
<dbReference type="Proteomes" id="UP000306631">
    <property type="component" value="Unassembled WGS sequence"/>
</dbReference>
<comment type="caution">
    <text evidence="2">The sequence shown here is derived from an EMBL/GenBank/DDBJ whole genome shotgun (WGS) entry which is preliminary data.</text>
</comment>